<dbReference type="AlphaFoldDB" id="A0A0P7TTJ0"/>
<evidence type="ECO:0000259" key="1">
    <source>
        <dbReference type="Pfam" id="PF16492"/>
    </source>
</evidence>
<name>A0A0P7TTJ0_SCLFO</name>
<dbReference type="Pfam" id="PF16492">
    <property type="entry name" value="Cadherin_C_2"/>
    <property type="match status" value="1"/>
</dbReference>
<protein>
    <recommendedName>
        <fullName evidence="1">Cadherin cytoplasmic C-terminal domain-containing protein</fullName>
    </recommendedName>
</protein>
<evidence type="ECO:0000313" key="2">
    <source>
        <dbReference type="EMBL" id="KPP56906.1"/>
    </source>
</evidence>
<accession>A0A0P7TTJ0</accession>
<sequence>RWRQSRIYYQANLPVIPYYPPQYADAGCTGTLQHVYNYEVCMTTDSRKSDCKIFRPCTENALKLDSVLKERNILDETDLPGQLS</sequence>
<gene>
    <name evidence="2" type="ORF">Z043_125429</name>
</gene>
<evidence type="ECO:0000313" key="3">
    <source>
        <dbReference type="Proteomes" id="UP000034805"/>
    </source>
</evidence>
<dbReference type="Proteomes" id="UP000034805">
    <property type="component" value="Unassembled WGS sequence"/>
</dbReference>
<organism evidence="2 3">
    <name type="scientific">Scleropages formosus</name>
    <name type="common">Asian bonytongue</name>
    <name type="synonym">Osteoglossum formosum</name>
    <dbReference type="NCBI Taxonomy" id="113540"/>
    <lineage>
        <taxon>Eukaryota</taxon>
        <taxon>Metazoa</taxon>
        <taxon>Chordata</taxon>
        <taxon>Craniata</taxon>
        <taxon>Vertebrata</taxon>
        <taxon>Euteleostomi</taxon>
        <taxon>Actinopterygii</taxon>
        <taxon>Neopterygii</taxon>
        <taxon>Teleostei</taxon>
        <taxon>Osteoglossocephala</taxon>
        <taxon>Osteoglossomorpha</taxon>
        <taxon>Osteoglossiformes</taxon>
        <taxon>Osteoglossidae</taxon>
        <taxon>Scleropages</taxon>
    </lineage>
</organism>
<feature type="domain" description="Cadherin cytoplasmic C-terminal" evidence="1">
    <location>
        <begin position="1"/>
        <end position="53"/>
    </location>
</feature>
<dbReference type="InterPro" id="IPR032455">
    <property type="entry name" value="Cadherin_C"/>
</dbReference>
<reference evidence="2 3" key="1">
    <citation type="submission" date="2015-08" db="EMBL/GenBank/DDBJ databases">
        <title>The genome of the Asian arowana (Scleropages formosus).</title>
        <authorList>
            <person name="Tan M.H."/>
            <person name="Gan H.M."/>
            <person name="Croft L.J."/>
            <person name="Austin C.M."/>
        </authorList>
    </citation>
    <scope>NUCLEOTIDE SEQUENCE [LARGE SCALE GENOMIC DNA]</scope>
    <source>
        <strain evidence="2">Aro1</strain>
    </source>
</reference>
<proteinExistence type="predicted"/>
<dbReference type="EMBL" id="JARO02018449">
    <property type="protein sequence ID" value="KPP56906.1"/>
    <property type="molecule type" value="Genomic_DNA"/>
</dbReference>
<comment type="caution">
    <text evidence="2">The sequence shown here is derived from an EMBL/GenBank/DDBJ whole genome shotgun (WGS) entry which is preliminary data.</text>
</comment>
<feature type="non-terminal residue" evidence="2">
    <location>
        <position position="1"/>
    </location>
</feature>